<organism evidence="9 10">
    <name type="scientific">Pogona vitticeps</name>
    <name type="common">central bearded dragon</name>
    <dbReference type="NCBI Taxonomy" id="103695"/>
    <lineage>
        <taxon>Eukaryota</taxon>
        <taxon>Metazoa</taxon>
        <taxon>Chordata</taxon>
        <taxon>Craniata</taxon>
        <taxon>Vertebrata</taxon>
        <taxon>Euteleostomi</taxon>
        <taxon>Lepidosauria</taxon>
        <taxon>Squamata</taxon>
        <taxon>Bifurcata</taxon>
        <taxon>Unidentata</taxon>
        <taxon>Episquamata</taxon>
        <taxon>Toxicofera</taxon>
        <taxon>Iguania</taxon>
        <taxon>Acrodonta</taxon>
        <taxon>Agamidae</taxon>
        <taxon>Amphibolurinae</taxon>
        <taxon>Pogona</taxon>
    </lineage>
</organism>
<dbReference type="GO" id="GO:0051607">
    <property type="term" value="P:defense response to virus"/>
    <property type="evidence" value="ECO:0007669"/>
    <property type="project" value="UniProtKB-UniRule"/>
</dbReference>
<evidence type="ECO:0000256" key="5">
    <source>
        <dbReference type="ARBA" id="ARBA00023198"/>
    </source>
</evidence>
<dbReference type="InParanoid" id="A0A6J0TSC6"/>
<protein>
    <recommendedName>
        <fullName evidence="6">TIR domain-containing adapter molecule 1</fullName>
        <shortName evidence="6">TICAM-1</shortName>
    </recommendedName>
</protein>
<dbReference type="InterPro" id="IPR025735">
    <property type="entry name" value="RHIM"/>
</dbReference>
<dbReference type="Gene3D" id="3.40.50.10140">
    <property type="entry name" value="Toll/interleukin-1 receptor homology (TIR) domain"/>
    <property type="match status" value="1"/>
</dbReference>
<keyword evidence="4 6" id="KW-0391">Immunity</keyword>
<accession>A0A6J0TSC6</accession>
<comment type="subcellular location">
    <subcellularLocation>
        <location evidence="6">Cytoplasmic vesicle</location>
        <location evidence="6">Autophagosome</location>
    </subcellularLocation>
    <subcellularLocation>
        <location evidence="6">Cytoplasm</location>
        <location evidence="6">Cytosol</location>
    </subcellularLocation>
    <subcellularLocation>
        <location evidence="6">Mitochondrion</location>
    </subcellularLocation>
</comment>
<dbReference type="GO" id="GO:0032481">
    <property type="term" value="P:positive regulation of type I interferon production"/>
    <property type="evidence" value="ECO:0007669"/>
    <property type="project" value="TreeGrafter"/>
</dbReference>
<feature type="region of interest" description="Disordered" evidence="7">
    <location>
        <begin position="569"/>
        <end position="600"/>
    </location>
</feature>
<feature type="region of interest" description="Disordered" evidence="7">
    <location>
        <begin position="210"/>
        <end position="378"/>
    </location>
</feature>
<dbReference type="GeneID" id="110079314"/>
<comment type="domain">
    <text evidence="6">The N-terminal region is essential for activation of the IFNB promoter activity.</text>
</comment>
<dbReference type="InterPro" id="IPR000157">
    <property type="entry name" value="TIR_dom"/>
</dbReference>
<evidence type="ECO:0000256" key="1">
    <source>
        <dbReference type="ARBA" id="ARBA00022490"/>
    </source>
</evidence>
<dbReference type="Gene3D" id="1.25.40.780">
    <property type="match status" value="1"/>
</dbReference>
<keyword evidence="9" id="KW-1185">Reference proteome</keyword>
<feature type="region of interest" description="Disordered" evidence="7">
    <location>
        <begin position="165"/>
        <end position="194"/>
    </location>
</feature>
<comment type="function">
    <text evidence="6">Involved in innate immunity against invading pathogens. Adapter used by TLR3, TLR4 (through TICAM2) and TLR5 to mediate NF-kappa-B and interferon-regulatory factor (IRF) activation, and to induce apoptosis. Ligand binding to these receptors results in TRIF recruitment through its TIR domain. Distinct protein-interaction motifs allow recruitment of the effector proteins TBK1, TRAF6 and RIPK1, which in turn, lead to the activation of transcription factors IRF3 and IRF7, NF-kappa-B and FADD respectively. Phosphorylation by TBK1 on the pLxIS motif leads to recruitment and subsequent activation of the transcription factor IRF3 to induce expression of type I interferon and exert a potent immunity against invading pathogens. Component of a multi-helicase-TICAM1 complex that acts as a cytoplasmic sensor of viral double-stranded RNA (dsRNA) and plays a role in the activation of a cascade of antiviral responses including the induction of pro-inflammatory cytokines.</text>
</comment>
<dbReference type="InterPro" id="IPR046946">
    <property type="entry name" value="TCAM1/2"/>
</dbReference>
<dbReference type="GO" id="GO:0035591">
    <property type="term" value="F:signaling adaptor activity"/>
    <property type="evidence" value="ECO:0007669"/>
    <property type="project" value="TreeGrafter"/>
</dbReference>
<keyword evidence="6" id="KW-0968">Cytoplasmic vesicle</keyword>
<dbReference type="OrthoDB" id="9906976at2759"/>
<keyword evidence="6" id="KW-0053">Apoptosis</keyword>
<feature type="compositionally biased region" description="Polar residues" evidence="7">
    <location>
        <begin position="322"/>
        <end position="331"/>
    </location>
</feature>
<dbReference type="KEGG" id="pvt:110079314"/>
<dbReference type="GO" id="GO:0005739">
    <property type="term" value="C:mitochondrion"/>
    <property type="evidence" value="ECO:0007669"/>
    <property type="project" value="UniProtKB-SubCell"/>
</dbReference>
<evidence type="ECO:0000256" key="6">
    <source>
        <dbReference type="PIRNR" id="PIRNR037744"/>
    </source>
</evidence>
<dbReference type="InterPro" id="IPR035897">
    <property type="entry name" value="Toll_tir_struct_dom_sf"/>
</dbReference>
<dbReference type="Pfam" id="PF12721">
    <property type="entry name" value="RHIM"/>
    <property type="match status" value="1"/>
</dbReference>
<keyword evidence="3 6" id="KW-0399">Innate immunity</keyword>
<reference evidence="10" key="1">
    <citation type="submission" date="2025-08" db="UniProtKB">
        <authorList>
            <consortium name="RefSeq"/>
        </authorList>
    </citation>
    <scope>IDENTIFICATION</scope>
</reference>
<evidence type="ECO:0000313" key="10">
    <source>
        <dbReference type="RefSeq" id="XP_020649920.2"/>
    </source>
</evidence>
<dbReference type="SUPFAM" id="SSF52200">
    <property type="entry name" value="Toll/Interleukin receptor TIR domain"/>
    <property type="match status" value="1"/>
</dbReference>
<dbReference type="CTD" id="148022"/>
<dbReference type="PANTHER" id="PTHR47230:SF1">
    <property type="entry name" value="TIR DOMAIN-CONTAINING ADAPTER MOLECULE 1"/>
    <property type="match status" value="1"/>
</dbReference>
<dbReference type="GO" id="GO:0006915">
    <property type="term" value="P:apoptotic process"/>
    <property type="evidence" value="ECO:0007669"/>
    <property type="project" value="UniProtKB-KW"/>
</dbReference>
<keyword evidence="2" id="KW-0597">Phosphoprotein</keyword>
<sequence length="656" mass="70545">MAERASGPPSMEGIFGILAQIPQDKLVWYKHELAHRLHDRRICRLLRAMILLTLREEAEARESLDALGYNLVAAHIYRSHWGSWLASKANFAPPQPDPEVALAVARIYSLLAEEKLCQPPARDEAYRVAVRAFQESGADADQLKSLSDETQEKCGVGFTALLSGDHGGGSPSLPVGSHPGLIPSSLDPRSLRSTGTPLSFVSHFEISPATTMQCGTGSDRGPSAGTGAVGGNTSARLGSAGEGEAGLEPPAQRGSSMKDTKPENTRTGNFKSNPPCLPGPSHPQAARSAEGDAQRPMHGTEPPNAVATGPQAPNEGLPENLGNPSVPQSGLPNPARWSPASTDGPSAPIPKKGEAEPQDYPSSAPSPHPPSSSLGAPAGDESQFFSFVVLHAGEDEEVACRVKNELERLGVSDGATYSEDFLVPGHCPLGCFQNALDNSAFTLLLLTENFQSRLCAYQTSVALMDSFQRLCKRNTVIPFVPKENPIPLKEMPTLLAGLVAMDENSPVFRKRVQNTFTARAIQEKKAMWSTLHRAQEIRRQREREHEYQQMLRRLSELSPNERLRAPLGGFPGIQDPSGSPPPPAFAATPFPAPRMGQPPDHPSLTQPWMLSLGSGGPQPQFIIQNAQMIQIGDYNRMQADRIDPTLGTADEDGGED</sequence>
<dbReference type="GO" id="GO:0035666">
    <property type="term" value="P:TRIF-dependent toll-like receptor signaling pathway"/>
    <property type="evidence" value="ECO:0007669"/>
    <property type="project" value="InterPro"/>
</dbReference>
<dbReference type="GO" id="GO:0005768">
    <property type="term" value="C:endosome"/>
    <property type="evidence" value="ECO:0007669"/>
    <property type="project" value="TreeGrafter"/>
</dbReference>
<dbReference type="GO" id="GO:0043330">
    <property type="term" value="P:response to exogenous dsRNA"/>
    <property type="evidence" value="ECO:0007669"/>
    <property type="project" value="UniProtKB-UniRule"/>
</dbReference>
<feature type="domain" description="TIR" evidence="8">
    <location>
        <begin position="383"/>
        <end position="516"/>
    </location>
</feature>
<keyword evidence="1 6" id="KW-0963">Cytoplasm</keyword>
<keyword evidence="5 6" id="KW-0395">Inflammatory response</keyword>
<dbReference type="GO" id="GO:0005829">
    <property type="term" value="C:cytosol"/>
    <property type="evidence" value="ECO:0007669"/>
    <property type="project" value="UniProtKB-SubCell"/>
</dbReference>
<evidence type="ECO:0000256" key="3">
    <source>
        <dbReference type="ARBA" id="ARBA00022588"/>
    </source>
</evidence>
<evidence type="ECO:0000256" key="4">
    <source>
        <dbReference type="ARBA" id="ARBA00022859"/>
    </source>
</evidence>
<proteinExistence type="predicted"/>
<evidence type="ECO:0000259" key="8">
    <source>
        <dbReference type="PROSITE" id="PS50104"/>
    </source>
</evidence>
<dbReference type="GO" id="GO:0006954">
    <property type="term" value="P:inflammatory response"/>
    <property type="evidence" value="ECO:0007669"/>
    <property type="project" value="UniProtKB-KW"/>
</dbReference>
<dbReference type="AlphaFoldDB" id="A0A6J0TSC6"/>
<evidence type="ECO:0000256" key="7">
    <source>
        <dbReference type="SAM" id="MobiDB-lite"/>
    </source>
</evidence>
<gene>
    <name evidence="10" type="primary">TICAM1</name>
</gene>
<dbReference type="PANTHER" id="PTHR47230">
    <property type="entry name" value="TIR DOMAIN-CONTAINING ADAPTER MOLECULE 1"/>
    <property type="match status" value="1"/>
</dbReference>
<dbReference type="GO" id="GO:0045087">
    <property type="term" value="P:innate immune response"/>
    <property type="evidence" value="ECO:0007669"/>
    <property type="project" value="UniProtKB-UniRule"/>
</dbReference>
<dbReference type="PROSITE" id="PS50104">
    <property type="entry name" value="TIR"/>
    <property type="match status" value="1"/>
</dbReference>
<dbReference type="InterPro" id="IPR040886">
    <property type="entry name" value="TRIF_N"/>
</dbReference>
<dbReference type="GO" id="GO:0043123">
    <property type="term" value="P:positive regulation of canonical NF-kappaB signal transduction"/>
    <property type="evidence" value="ECO:0007669"/>
    <property type="project" value="TreeGrafter"/>
</dbReference>
<dbReference type="RefSeq" id="XP_020649920.2">
    <property type="nucleotide sequence ID" value="XM_020794261.2"/>
</dbReference>
<evidence type="ECO:0000256" key="2">
    <source>
        <dbReference type="ARBA" id="ARBA00022553"/>
    </source>
</evidence>
<evidence type="ECO:0000313" key="9">
    <source>
        <dbReference type="Proteomes" id="UP001652642"/>
    </source>
</evidence>
<dbReference type="GO" id="GO:0005776">
    <property type="term" value="C:autophagosome"/>
    <property type="evidence" value="ECO:0007669"/>
    <property type="project" value="UniProtKB-SubCell"/>
</dbReference>
<name>A0A6J0TSC6_9SAUR</name>
<dbReference type="Pfam" id="PF17798">
    <property type="entry name" value="TRIF-NTD"/>
    <property type="match status" value="1"/>
</dbReference>
<keyword evidence="6" id="KW-0496">Mitochondrion</keyword>
<dbReference type="Proteomes" id="UP001652642">
    <property type="component" value="Chromosome 7"/>
</dbReference>
<comment type="subunit">
    <text evidence="6">Homodimer. Found in a multi-helicase-TICAM1 complex at least composed of DHX36, DDX1, DDX21 and TICAM1.</text>
</comment>